<dbReference type="RefSeq" id="WP_313793952.1">
    <property type="nucleotide sequence ID" value="NZ_CP102453.1"/>
</dbReference>
<name>A0ABY5P6U1_9LACT</name>
<dbReference type="EMBL" id="CP102453">
    <property type="protein sequence ID" value="UUX34449.1"/>
    <property type="molecule type" value="Genomic_DNA"/>
</dbReference>
<dbReference type="Gene3D" id="3.40.30.10">
    <property type="entry name" value="Glutaredoxin"/>
    <property type="match status" value="1"/>
</dbReference>
<dbReference type="InterPro" id="IPR036249">
    <property type="entry name" value="Thioredoxin-like_sf"/>
</dbReference>
<keyword evidence="2" id="KW-1185">Reference proteome</keyword>
<evidence type="ECO:0000313" key="2">
    <source>
        <dbReference type="Proteomes" id="UP001315967"/>
    </source>
</evidence>
<dbReference type="InterPro" id="IPR046698">
    <property type="entry name" value="PedC-like"/>
</dbReference>
<organism evidence="1 2">
    <name type="scientific">Fundicoccus culcitae</name>
    <dbReference type="NCBI Taxonomy" id="2969821"/>
    <lineage>
        <taxon>Bacteria</taxon>
        <taxon>Bacillati</taxon>
        <taxon>Bacillota</taxon>
        <taxon>Bacilli</taxon>
        <taxon>Lactobacillales</taxon>
        <taxon>Aerococcaceae</taxon>
        <taxon>Fundicoccus</taxon>
    </lineage>
</organism>
<sequence length="122" mass="14040">MEEEVFLKQIKAFNHVTPTEADKLIESGNESILFIGRETCSYCRKFANTLTDVLAETPLKINFLHSQNPETIDQVDAFRQKYNIYTVPGFIYSNNDQLKVRCDSSMTKEEILSFVEVNSYEG</sequence>
<protein>
    <submittedName>
        <fullName evidence="1">Thioredoxin</fullName>
    </submittedName>
</protein>
<dbReference type="SUPFAM" id="SSF52833">
    <property type="entry name" value="Thioredoxin-like"/>
    <property type="match status" value="1"/>
</dbReference>
<dbReference type="CDD" id="cd02947">
    <property type="entry name" value="TRX_family"/>
    <property type="match status" value="1"/>
</dbReference>
<dbReference type="Proteomes" id="UP001315967">
    <property type="component" value="Chromosome"/>
</dbReference>
<proteinExistence type="predicted"/>
<reference evidence="1 2" key="1">
    <citation type="submission" date="2022-08" db="EMBL/GenBank/DDBJ databases">
        <title>Aerococcaceae sp. nov isolated from spoiled eye mask.</title>
        <authorList>
            <person name="Zhou G."/>
            <person name="Xie X.-B."/>
            <person name="Shi Q.-S."/>
            <person name="Wang Y.-S."/>
            <person name="Wen X."/>
            <person name="Peng H."/>
            <person name="Yang X.-J."/>
            <person name="Tao H.-B."/>
            <person name="Huang X.-M."/>
        </authorList>
    </citation>
    <scope>NUCLEOTIDE SEQUENCE [LARGE SCALE GENOMIC DNA]</scope>
    <source>
        <strain evidence="2">DM20194951</strain>
    </source>
</reference>
<accession>A0ABY5P6U1</accession>
<evidence type="ECO:0000313" key="1">
    <source>
        <dbReference type="EMBL" id="UUX34449.1"/>
    </source>
</evidence>
<dbReference type="Pfam" id="PF20207">
    <property type="entry name" value="DUF6568"/>
    <property type="match status" value="1"/>
</dbReference>
<gene>
    <name evidence="1" type="ORF">NRE15_02020</name>
</gene>